<accession>A0A0W8EAS1</accession>
<dbReference type="InterPro" id="IPR005358">
    <property type="entry name" value="Puta_zinc/iron-chelating_dom"/>
</dbReference>
<evidence type="ECO:0008006" key="2">
    <source>
        <dbReference type="Google" id="ProtNLM"/>
    </source>
</evidence>
<name>A0A0W8EAS1_9ZZZZ</name>
<comment type="caution">
    <text evidence="1">The sequence shown here is derived from an EMBL/GenBank/DDBJ whole genome shotgun (WGS) entry which is preliminary data.</text>
</comment>
<dbReference type="Pfam" id="PF03692">
    <property type="entry name" value="CxxCxxCC"/>
    <property type="match status" value="1"/>
</dbReference>
<protein>
    <recommendedName>
        <fullName evidence="2">YkgJ family cysteine cluster protein</fullName>
    </recommendedName>
</protein>
<organism evidence="1">
    <name type="scientific">hydrocarbon metagenome</name>
    <dbReference type="NCBI Taxonomy" id="938273"/>
    <lineage>
        <taxon>unclassified sequences</taxon>
        <taxon>metagenomes</taxon>
        <taxon>ecological metagenomes</taxon>
    </lineage>
</organism>
<sequence length="154" mass="16957">MSIMATFVCTRCGKCCMSLGRHIRIERSISPVQHYVRDAISGEVTLVSIHPDNRALFSEGALEGGCPFLRKGGDAPFTCTIYGMRPRICREFRCRTMVITGPDGEEAGYVKGRRTLVTSDPVLEALWQKIPPGAGDGVIREILGRNSYHAEPLT</sequence>
<dbReference type="AlphaFoldDB" id="A0A0W8EAS1"/>
<gene>
    <name evidence="1" type="ORF">ASZ90_016833</name>
</gene>
<reference evidence="1" key="1">
    <citation type="journal article" date="2015" name="Proc. Natl. Acad. Sci. U.S.A.">
        <title>Networks of energetic and metabolic interactions define dynamics in microbial communities.</title>
        <authorList>
            <person name="Embree M."/>
            <person name="Liu J.K."/>
            <person name="Al-Bassam M.M."/>
            <person name="Zengler K."/>
        </authorList>
    </citation>
    <scope>NUCLEOTIDE SEQUENCE</scope>
</reference>
<dbReference type="EMBL" id="LNQE01001773">
    <property type="protein sequence ID" value="KUG05735.1"/>
    <property type="molecule type" value="Genomic_DNA"/>
</dbReference>
<proteinExistence type="predicted"/>
<evidence type="ECO:0000313" key="1">
    <source>
        <dbReference type="EMBL" id="KUG05735.1"/>
    </source>
</evidence>